<comment type="caution">
    <text evidence="9">The sequence shown here is derived from an EMBL/GenBank/DDBJ whole genome shotgun (WGS) entry which is preliminary data.</text>
</comment>
<dbReference type="InterPro" id="IPR011009">
    <property type="entry name" value="Kinase-like_dom_sf"/>
</dbReference>
<dbReference type="Gene3D" id="1.10.510.10">
    <property type="entry name" value="Transferase(Phosphotransferase) domain 1"/>
    <property type="match status" value="1"/>
</dbReference>
<dbReference type="InterPro" id="IPR000719">
    <property type="entry name" value="Prot_kinase_dom"/>
</dbReference>
<dbReference type="InterPro" id="IPR017441">
    <property type="entry name" value="Protein_kinase_ATP_BS"/>
</dbReference>
<dbReference type="SUPFAM" id="SSF56112">
    <property type="entry name" value="Protein kinase-like (PK-like)"/>
    <property type="match status" value="1"/>
</dbReference>
<dbReference type="GO" id="GO:0004674">
    <property type="term" value="F:protein serine/threonine kinase activity"/>
    <property type="evidence" value="ECO:0007669"/>
    <property type="project" value="UniProtKB-KW"/>
</dbReference>
<organism evidence="9 10">
    <name type="scientific">Blepharisma stoltei</name>
    <dbReference type="NCBI Taxonomy" id="1481888"/>
    <lineage>
        <taxon>Eukaryota</taxon>
        <taxon>Sar</taxon>
        <taxon>Alveolata</taxon>
        <taxon>Ciliophora</taxon>
        <taxon>Postciliodesmatophora</taxon>
        <taxon>Heterotrichea</taxon>
        <taxon>Heterotrichida</taxon>
        <taxon>Blepharismidae</taxon>
        <taxon>Blepharisma</taxon>
    </lineage>
</organism>
<feature type="domain" description="Protein kinase" evidence="8">
    <location>
        <begin position="4"/>
        <end position="288"/>
    </location>
</feature>
<feature type="compositionally biased region" description="Polar residues" evidence="7">
    <location>
        <begin position="341"/>
        <end position="351"/>
    </location>
</feature>
<reference evidence="9" key="1">
    <citation type="submission" date="2021-09" db="EMBL/GenBank/DDBJ databases">
        <authorList>
            <consortium name="AG Swart"/>
            <person name="Singh M."/>
            <person name="Singh A."/>
            <person name="Seah K."/>
            <person name="Emmerich C."/>
        </authorList>
    </citation>
    <scope>NUCLEOTIDE SEQUENCE</scope>
    <source>
        <strain evidence="9">ATCC30299</strain>
    </source>
</reference>
<proteinExistence type="predicted"/>
<evidence type="ECO:0000256" key="7">
    <source>
        <dbReference type="SAM" id="MobiDB-lite"/>
    </source>
</evidence>
<keyword evidence="1" id="KW-0723">Serine/threonine-protein kinase</keyword>
<dbReference type="InterPro" id="IPR050117">
    <property type="entry name" value="MAPK"/>
</dbReference>
<keyword evidence="10" id="KW-1185">Reference proteome</keyword>
<evidence type="ECO:0000313" key="9">
    <source>
        <dbReference type="EMBL" id="CAG9316502.1"/>
    </source>
</evidence>
<keyword evidence="2" id="KW-0808">Transferase</keyword>
<accession>A0AAU9IPU7</accession>
<name>A0AAU9IPU7_9CILI</name>
<dbReference type="FunFam" id="3.30.200.20:FF:000171">
    <property type="entry name" value="Putative cyclin-dependent kinase-like 5"/>
    <property type="match status" value="1"/>
</dbReference>
<feature type="region of interest" description="Disordered" evidence="7">
    <location>
        <begin position="341"/>
        <end position="418"/>
    </location>
</feature>
<evidence type="ECO:0000313" key="10">
    <source>
        <dbReference type="Proteomes" id="UP001162131"/>
    </source>
</evidence>
<evidence type="ECO:0000256" key="6">
    <source>
        <dbReference type="PROSITE-ProRule" id="PRU10141"/>
    </source>
</evidence>
<dbReference type="FunFam" id="1.10.510.10:FF:000624">
    <property type="entry name" value="Mitogen-activated protein kinase"/>
    <property type="match status" value="1"/>
</dbReference>
<dbReference type="PROSITE" id="PS00107">
    <property type="entry name" value="PROTEIN_KINASE_ATP"/>
    <property type="match status" value="1"/>
</dbReference>
<dbReference type="EMBL" id="CAJZBQ010000016">
    <property type="protein sequence ID" value="CAG9316502.1"/>
    <property type="molecule type" value="Genomic_DNA"/>
</dbReference>
<evidence type="ECO:0000256" key="4">
    <source>
        <dbReference type="ARBA" id="ARBA00022777"/>
    </source>
</evidence>
<keyword evidence="5 6" id="KW-0067">ATP-binding</keyword>
<dbReference type="PROSITE" id="PS50011">
    <property type="entry name" value="PROTEIN_KINASE_DOM"/>
    <property type="match status" value="1"/>
</dbReference>
<evidence type="ECO:0000259" key="8">
    <source>
        <dbReference type="PROSITE" id="PS50011"/>
    </source>
</evidence>
<dbReference type="PROSITE" id="PS00108">
    <property type="entry name" value="PROTEIN_KINASE_ST"/>
    <property type="match status" value="1"/>
</dbReference>
<keyword evidence="3 6" id="KW-0547">Nucleotide-binding</keyword>
<evidence type="ECO:0000256" key="1">
    <source>
        <dbReference type="ARBA" id="ARBA00022527"/>
    </source>
</evidence>
<dbReference type="CDD" id="cd07833">
    <property type="entry name" value="STKc_CDKL"/>
    <property type="match status" value="1"/>
</dbReference>
<sequence>MNKYEVIGVVGEGAYGVVLKCKNKESGEIVAIKKFKDSEEDETIRKTTIREVKILRMLKHENIVQLKEAFRRKGKLYLVFEYVDKNLLEILEENNSGLDVEKIRSYIYQLCKSIDYCHKQDIIHRDIKPENLLISISHTLKLCDFGFARTAPQKGGALTDYVATRWYRSPELLLGGHEYGREVDMWAIGCIMGELTDGQPLFPGENEIDQLYLIQKMIGSLTPEQQESFQKNPRFIGLKFPEISKVETLEKRYLGKLNKVALNFMNSLLQMDPNKRMNSSEALLHPFFNGIREESEARPMTSLVSQSELGKFRGRSGLGLYQPHIFVNQLTGSSFTSKIKNRQILPSSTPTDAKKTIKIKEDQSASPPPLHKEPYHSGSVHPTDNKGDLKSIRNIQTRDNQRSKTRASPFMSDPNEFDTPGVIYQNEFELKIERQKSKEGIRVFGERRNKKKSEEVMFNIYEEEDQKLTPRVKNNPAKKKQAVKPLYSYEISHDNSIQRGQSRGVFSRGAAVPKPQQIYQEFSHQDNDSGDFSNHQSARQLPNIYTSHQFVDFLKRPAEKIQKNNAREEDPDLGGGPQFYGNYQGYEETYHFTKQNKGFGFDYNTRGIR</sequence>
<dbReference type="SMART" id="SM00220">
    <property type="entry name" value="S_TKc"/>
    <property type="match status" value="1"/>
</dbReference>
<dbReference type="Pfam" id="PF00069">
    <property type="entry name" value="Pkinase"/>
    <property type="match status" value="1"/>
</dbReference>
<evidence type="ECO:0000256" key="5">
    <source>
        <dbReference type="ARBA" id="ARBA00022840"/>
    </source>
</evidence>
<gene>
    <name evidence="9" type="ORF">BSTOLATCC_MIC16613</name>
</gene>
<evidence type="ECO:0000256" key="2">
    <source>
        <dbReference type="ARBA" id="ARBA00022679"/>
    </source>
</evidence>
<protein>
    <recommendedName>
        <fullName evidence="8">Protein kinase domain-containing protein</fullName>
    </recommendedName>
</protein>
<dbReference type="AlphaFoldDB" id="A0AAU9IPU7"/>
<feature type="binding site" evidence="6">
    <location>
        <position position="34"/>
    </location>
    <ligand>
        <name>ATP</name>
        <dbReference type="ChEBI" id="CHEBI:30616"/>
    </ligand>
</feature>
<dbReference type="InterPro" id="IPR008271">
    <property type="entry name" value="Ser/Thr_kinase_AS"/>
</dbReference>
<dbReference type="Gene3D" id="3.30.200.20">
    <property type="entry name" value="Phosphorylase Kinase, domain 1"/>
    <property type="match status" value="1"/>
</dbReference>
<dbReference type="GO" id="GO:0005524">
    <property type="term" value="F:ATP binding"/>
    <property type="evidence" value="ECO:0007669"/>
    <property type="project" value="UniProtKB-UniRule"/>
</dbReference>
<dbReference type="Proteomes" id="UP001162131">
    <property type="component" value="Unassembled WGS sequence"/>
</dbReference>
<keyword evidence="4" id="KW-0418">Kinase</keyword>
<feature type="compositionally biased region" description="Basic and acidic residues" evidence="7">
    <location>
        <begin position="352"/>
        <end position="363"/>
    </location>
</feature>
<dbReference type="PANTHER" id="PTHR24055">
    <property type="entry name" value="MITOGEN-ACTIVATED PROTEIN KINASE"/>
    <property type="match status" value="1"/>
</dbReference>
<evidence type="ECO:0000256" key="3">
    <source>
        <dbReference type="ARBA" id="ARBA00022741"/>
    </source>
</evidence>